<proteinExistence type="predicted"/>
<sequence length="187" mass="20744">GLTAAEELIDHAQNLLDETQRILYRDMILENFALVASLVVVSSAEKPLLKGICGEVGWSPSLSFLCYVPSLCPFPTVDSPLAPTAGPITQKAYPCESCGPVLKDILLLTEPQGLSPRQKLYTCVACGRQLWFITSIRQHWKQHSREKHLRRDNCRTLFVKSSRVHLAVNPFTCVDAGKDPLASLSRL</sequence>
<dbReference type="Gene3D" id="6.10.140.140">
    <property type="match status" value="1"/>
</dbReference>
<dbReference type="InterPro" id="IPR013087">
    <property type="entry name" value="Znf_C2H2_type"/>
</dbReference>
<gene>
    <name evidence="7" type="ORF">HPG69_012595</name>
</gene>
<dbReference type="Proteomes" id="UP000551758">
    <property type="component" value="Unassembled WGS sequence"/>
</dbReference>
<evidence type="ECO:0000313" key="7">
    <source>
        <dbReference type="EMBL" id="KAF5924341.1"/>
    </source>
</evidence>
<dbReference type="SUPFAM" id="SSF109640">
    <property type="entry name" value="KRAB domain (Kruppel-associated box)"/>
    <property type="match status" value="1"/>
</dbReference>
<dbReference type="InterPro" id="IPR036236">
    <property type="entry name" value="Znf_C2H2_sf"/>
</dbReference>
<keyword evidence="1" id="KW-0479">Metal-binding</keyword>
<feature type="non-terminal residue" evidence="7">
    <location>
        <position position="187"/>
    </location>
</feature>
<accession>A0A7J7F8K9</accession>
<name>A0A7J7F8K9_DICBM</name>
<evidence type="ECO:0000259" key="6">
    <source>
        <dbReference type="PROSITE" id="PS50157"/>
    </source>
</evidence>
<keyword evidence="2" id="KW-0677">Repeat</keyword>
<dbReference type="EMBL" id="JACDTQ010001023">
    <property type="protein sequence ID" value="KAF5924341.1"/>
    <property type="molecule type" value="Genomic_DNA"/>
</dbReference>
<keyword evidence="3 5" id="KW-0863">Zinc-finger</keyword>
<dbReference type="InterPro" id="IPR036051">
    <property type="entry name" value="KRAB_dom_sf"/>
</dbReference>
<evidence type="ECO:0000256" key="5">
    <source>
        <dbReference type="PROSITE-ProRule" id="PRU00042"/>
    </source>
</evidence>
<dbReference type="GO" id="GO:0006355">
    <property type="term" value="P:regulation of DNA-templated transcription"/>
    <property type="evidence" value="ECO:0007669"/>
    <property type="project" value="InterPro"/>
</dbReference>
<dbReference type="InterPro" id="IPR001909">
    <property type="entry name" value="KRAB"/>
</dbReference>
<evidence type="ECO:0000256" key="4">
    <source>
        <dbReference type="ARBA" id="ARBA00022833"/>
    </source>
</evidence>
<reference evidence="7 8" key="1">
    <citation type="journal article" date="2020" name="Mol. Biol. Evol.">
        <title>Interspecific Gene Flow and the Evolution of Specialization in Black and White Rhinoceros.</title>
        <authorList>
            <person name="Moodley Y."/>
            <person name="Westbury M.V."/>
            <person name="Russo I.M."/>
            <person name="Gopalakrishnan S."/>
            <person name="Rakotoarivelo A."/>
            <person name="Olsen R.A."/>
            <person name="Prost S."/>
            <person name="Tunstall T."/>
            <person name="Ryder O.A."/>
            <person name="Dalen L."/>
            <person name="Bruford M.W."/>
        </authorList>
    </citation>
    <scope>NUCLEOTIDE SEQUENCE [LARGE SCALE GENOMIC DNA]</scope>
    <source>
        <strain evidence="7">SBR-YM</strain>
        <tissue evidence="7">Skin</tissue>
    </source>
</reference>
<evidence type="ECO:0000256" key="1">
    <source>
        <dbReference type="ARBA" id="ARBA00022723"/>
    </source>
</evidence>
<organism evidence="7 8">
    <name type="scientific">Diceros bicornis minor</name>
    <name type="common">South-central black rhinoceros</name>
    <dbReference type="NCBI Taxonomy" id="77932"/>
    <lineage>
        <taxon>Eukaryota</taxon>
        <taxon>Metazoa</taxon>
        <taxon>Chordata</taxon>
        <taxon>Craniata</taxon>
        <taxon>Vertebrata</taxon>
        <taxon>Euteleostomi</taxon>
        <taxon>Mammalia</taxon>
        <taxon>Eutheria</taxon>
        <taxon>Laurasiatheria</taxon>
        <taxon>Perissodactyla</taxon>
        <taxon>Rhinocerotidae</taxon>
        <taxon>Diceros</taxon>
    </lineage>
</organism>
<dbReference type="PROSITE" id="PS50157">
    <property type="entry name" value="ZINC_FINGER_C2H2_2"/>
    <property type="match status" value="1"/>
</dbReference>
<dbReference type="AlphaFoldDB" id="A0A7J7F8K9"/>
<dbReference type="Pfam" id="PF01352">
    <property type="entry name" value="KRAB"/>
    <property type="match status" value="1"/>
</dbReference>
<feature type="domain" description="C2H2-type" evidence="6">
    <location>
        <begin position="121"/>
        <end position="148"/>
    </location>
</feature>
<evidence type="ECO:0000256" key="3">
    <source>
        <dbReference type="ARBA" id="ARBA00022771"/>
    </source>
</evidence>
<dbReference type="Gene3D" id="3.30.160.60">
    <property type="entry name" value="Classic Zinc Finger"/>
    <property type="match status" value="1"/>
</dbReference>
<dbReference type="GO" id="GO:0008270">
    <property type="term" value="F:zinc ion binding"/>
    <property type="evidence" value="ECO:0007669"/>
    <property type="project" value="UniProtKB-KW"/>
</dbReference>
<protein>
    <recommendedName>
        <fullName evidence="6">C2H2-type domain-containing protein</fullName>
    </recommendedName>
</protein>
<keyword evidence="4" id="KW-0862">Zinc</keyword>
<comment type="caution">
    <text evidence="7">The sequence shown here is derived from an EMBL/GenBank/DDBJ whole genome shotgun (WGS) entry which is preliminary data.</text>
</comment>
<keyword evidence="8" id="KW-1185">Reference proteome</keyword>
<evidence type="ECO:0000313" key="8">
    <source>
        <dbReference type="Proteomes" id="UP000551758"/>
    </source>
</evidence>
<dbReference type="PROSITE" id="PS00028">
    <property type="entry name" value="ZINC_FINGER_C2H2_1"/>
    <property type="match status" value="1"/>
</dbReference>
<dbReference type="SUPFAM" id="SSF57667">
    <property type="entry name" value="beta-beta-alpha zinc fingers"/>
    <property type="match status" value="1"/>
</dbReference>
<evidence type="ECO:0000256" key="2">
    <source>
        <dbReference type="ARBA" id="ARBA00022737"/>
    </source>
</evidence>